<organism evidence="1 2">
    <name type="scientific">Arsenophonus nasoniae</name>
    <name type="common">son-killer infecting Nasonia vitripennis</name>
    <dbReference type="NCBI Taxonomy" id="638"/>
    <lineage>
        <taxon>Bacteria</taxon>
        <taxon>Pseudomonadati</taxon>
        <taxon>Pseudomonadota</taxon>
        <taxon>Gammaproteobacteria</taxon>
        <taxon>Enterobacterales</taxon>
        <taxon>Morganellaceae</taxon>
        <taxon>Arsenophonus</taxon>
    </lineage>
</organism>
<evidence type="ECO:0000313" key="1">
    <source>
        <dbReference type="EMBL" id="WGL96497.1"/>
    </source>
</evidence>
<gene>
    <name evidence="1" type="ORF">QE207_08145</name>
</gene>
<reference evidence="1" key="1">
    <citation type="submission" date="2023-04" db="EMBL/GenBank/DDBJ databases">
        <title>Genome dynamics across the evolutionary transition to endosymbiosis.</title>
        <authorList>
            <person name="Siozios S."/>
            <person name="Nadal-Jimenez P."/>
            <person name="Azagi T."/>
            <person name="Sprong H."/>
            <person name="Frost C.L."/>
            <person name="Parratt S.R."/>
            <person name="Taylor G."/>
            <person name="Brettell L."/>
            <person name="Lew K.C."/>
            <person name="Croft L."/>
            <person name="King K.C."/>
            <person name="Brockhurst M.A."/>
            <person name="Hypsa V."/>
            <person name="Novakova E."/>
            <person name="Darby A.C."/>
            <person name="Hurst G.D.D."/>
        </authorList>
    </citation>
    <scope>NUCLEOTIDE SEQUENCE</scope>
    <source>
        <strain evidence="1">AIh</strain>
    </source>
</reference>
<dbReference type="AlphaFoldDB" id="A0AA95K940"/>
<proteinExistence type="predicted"/>
<dbReference type="RefSeq" id="WP_280548879.1">
    <property type="nucleotide sequence ID" value="NZ_CP123498.1"/>
</dbReference>
<protein>
    <submittedName>
        <fullName evidence="1">Uncharacterized protein</fullName>
    </submittedName>
</protein>
<evidence type="ECO:0000313" key="2">
    <source>
        <dbReference type="Proteomes" id="UP001177597"/>
    </source>
</evidence>
<accession>A0AA95K940</accession>
<sequence>MYRKINYPAPENYAAKLNTESEVAKLAIKSNIENLLITLDSNGYDVSAALIELIAMKNYIRQKLKTDAKIRTHFEYIIKELNK</sequence>
<dbReference type="Proteomes" id="UP001177597">
    <property type="component" value="Chromosome"/>
</dbReference>
<name>A0AA95K940_9GAMM</name>
<dbReference type="EMBL" id="CP123498">
    <property type="protein sequence ID" value="WGL96497.1"/>
    <property type="molecule type" value="Genomic_DNA"/>
</dbReference>